<protein>
    <submittedName>
        <fullName evidence="10">Metal ABC transporter permease</fullName>
    </submittedName>
</protein>
<gene>
    <name evidence="10" type="ORF">LC087_09445</name>
</gene>
<dbReference type="InterPro" id="IPR037294">
    <property type="entry name" value="ABC_BtuC-like"/>
</dbReference>
<dbReference type="Gene3D" id="1.10.10.10">
    <property type="entry name" value="Winged helix-like DNA-binding domain superfamily/Winged helix DNA-binding domain"/>
    <property type="match status" value="1"/>
</dbReference>
<keyword evidence="4" id="KW-1003">Cell membrane</keyword>
<evidence type="ECO:0000313" key="11">
    <source>
        <dbReference type="Proteomes" id="UP001197974"/>
    </source>
</evidence>
<dbReference type="RefSeq" id="WP_226539084.1">
    <property type="nucleotide sequence ID" value="NZ_CP129013.1"/>
</dbReference>
<keyword evidence="11" id="KW-1185">Reference proteome</keyword>
<evidence type="ECO:0000256" key="3">
    <source>
        <dbReference type="ARBA" id="ARBA00022448"/>
    </source>
</evidence>
<feature type="transmembrane region" description="Helical" evidence="9">
    <location>
        <begin position="66"/>
        <end position="87"/>
    </location>
</feature>
<dbReference type="Gene3D" id="1.10.3470.10">
    <property type="entry name" value="ABC transporter involved in vitamin B12 uptake, BtuC"/>
    <property type="match status" value="1"/>
</dbReference>
<evidence type="ECO:0000256" key="6">
    <source>
        <dbReference type="ARBA" id="ARBA00022989"/>
    </source>
</evidence>
<keyword evidence="7 9" id="KW-0472">Membrane</keyword>
<dbReference type="PANTHER" id="PTHR30477">
    <property type="entry name" value="ABC-TRANSPORTER METAL-BINDING PROTEIN"/>
    <property type="match status" value="1"/>
</dbReference>
<proteinExistence type="inferred from homology"/>
<dbReference type="PANTHER" id="PTHR30477:SF3">
    <property type="entry name" value="METAL TRANSPORT SYSTEM MEMBRANE PROTEIN CT_069-RELATED"/>
    <property type="match status" value="1"/>
</dbReference>
<comment type="subcellular location">
    <subcellularLocation>
        <location evidence="1 8">Cell membrane</location>
        <topology evidence="1 8">Multi-pass membrane protein</topology>
    </subcellularLocation>
</comment>
<dbReference type="EMBL" id="CP129013">
    <property type="protein sequence ID" value="WLR41193.1"/>
    <property type="molecule type" value="Genomic_DNA"/>
</dbReference>
<dbReference type="Pfam" id="PF00950">
    <property type="entry name" value="ABC-3"/>
    <property type="match status" value="1"/>
</dbReference>
<organism evidence="10 11">
    <name type="scientific">Bacillus carboniphilus</name>
    <dbReference type="NCBI Taxonomy" id="86663"/>
    <lineage>
        <taxon>Bacteria</taxon>
        <taxon>Bacillati</taxon>
        <taxon>Bacillota</taxon>
        <taxon>Bacilli</taxon>
        <taxon>Bacillales</taxon>
        <taxon>Bacillaceae</taxon>
        <taxon>Bacillus</taxon>
    </lineage>
</organism>
<feature type="transmembrane region" description="Helical" evidence="9">
    <location>
        <begin position="144"/>
        <end position="162"/>
    </location>
</feature>
<evidence type="ECO:0000256" key="8">
    <source>
        <dbReference type="RuleBase" id="RU003943"/>
    </source>
</evidence>
<reference evidence="10 11" key="1">
    <citation type="submission" date="2023-06" db="EMBL/GenBank/DDBJ databases">
        <title>Five Gram-positive bacteria isolated from mangrove sediments in Shenzhen, Guangdong, China.</title>
        <authorList>
            <person name="Yu S."/>
            <person name="Zheng W."/>
            <person name="Huang Y."/>
        </authorList>
    </citation>
    <scope>NUCLEOTIDE SEQUENCE [LARGE SCALE GENOMIC DNA]</scope>
    <source>
        <strain evidence="10 11">SaN35-3</strain>
    </source>
</reference>
<keyword evidence="5 8" id="KW-0812">Transmembrane</keyword>
<evidence type="ECO:0000256" key="5">
    <source>
        <dbReference type="ARBA" id="ARBA00022692"/>
    </source>
</evidence>
<dbReference type="InterPro" id="IPR036388">
    <property type="entry name" value="WH-like_DNA-bd_sf"/>
</dbReference>
<accession>A0ABY9JSG4</accession>
<evidence type="ECO:0000256" key="1">
    <source>
        <dbReference type="ARBA" id="ARBA00004651"/>
    </source>
</evidence>
<evidence type="ECO:0000256" key="4">
    <source>
        <dbReference type="ARBA" id="ARBA00022475"/>
    </source>
</evidence>
<keyword evidence="6 9" id="KW-1133">Transmembrane helix</keyword>
<name>A0ABY9JSG4_9BACI</name>
<evidence type="ECO:0000256" key="9">
    <source>
        <dbReference type="SAM" id="Phobius"/>
    </source>
</evidence>
<dbReference type="CDD" id="cd06550">
    <property type="entry name" value="TM_ABC_iron-siderophores_like"/>
    <property type="match status" value="1"/>
</dbReference>
<evidence type="ECO:0000313" key="10">
    <source>
        <dbReference type="EMBL" id="WLR41193.1"/>
    </source>
</evidence>
<feature type="transmembrane region" description="Helical" evidence="9">
    <location>
        <begin position="229"/>
        <end position="248"/>
    </location>
</feature>
<feature type="transmembrane region" description="Helical" evidence="9">
    <location>
        <begin position="174"/>
        <end position="198"/>
    </location>
</feature>
<dbReference type="InterPro" id="IPR001626">
    <property type="entry name" value="ABC_TroCD"/>
</dbReference>
<dbReference type="Proteomes" id="UP001197974">
    <property type="component" value="Chromosome"/>
</dbReference>
<sequence length="433" mass="47877">MNALLNQLQDPNTQWVLMGTLLLGLASGVLGSFALLRKQSLLGDAMAHAALPGVCFAFLFVGEKSLFWFIVGATIAGLISTWCIQAIIKHSRIKEDSAIGIVLSVSFGFGIVLLTYIQHSSNGNQSGLDSFIFGQAASVIKSDVQLISVIALSLLILTGLFFKEFKLITFDEQFAKGLGIPTQFFNAILMLMIVLAVVIGLQTVGVVLMAAMLITPAIAARYWTEKLSVMIVISGIIGALSGVIGTLLSTVTEGMATGPLIVVAATSLFVFSLIFAPNRGLFSVMLKHLRFRRKTAINQILLSLYDLTEEKKLDSKQVLFSVDEIILKRPVQGFQTERLLNDLQKQNVVENVSNKWKLTEIGLEKAYNLALNQRLYEMYLMHEMEFSHLHLKDKEDFSLEQLGSDVKHQLMKLLEVHQRVPQLKPKGMYANEL</sequence>
<keyword evidence="3 8" id="KW-0813">Transport</keyword>
<feature type="transmembrane region" description="Helical" evidence="9">
    <location>
        <begin position="99"/>
        <end position="117"/>
    </location>
</feature>
<comment type="similarity">
    <text evidence="2 8">Belongs to the ABC-3 integral membrane protein family.</text>
</comment>
<evidence type="ECO:0000256" key="7">
    <source>
        <dbReference type="ARBA" id="ARBA00023136"/>
    </source>
</evidence>
<feature type="transmembrane region" description="Helical" evidence="9">
    <location>
        <begin position="15"/>
        <end position="36"/>
    </location>
</feature>
<feature type="transmembrane region" description="Helical" evidence="9">
    <location>
        <begin position="260"/>
        <end position="282"/>
    </location>
</feature>
<dbReference type="SUPFAM" id="SSF81345">
    <property type="entry name" value="ABC transporter involved in vitamin B12 uptake, BtuC"/>
    <property type="match status" value="1"/>
</dbReference>
<evidence type="ECO:0000256" key="2">
    <source>
        <dbReference type="ARBA" id="ARBA00008034"/>
    </source>
</evidence>